<dbReference type="OrthoDB" id="3070390at2759"/>
<comment type="caution">
    <text evidence="2">The sequence shown here is derived from an EMBL/GenBank/DDBJ whole genome shotgun (WGS) entry which is preliminary data.</text>
</comment>
<feature type="region of interest" description="Disordered" evidence="1">
    <location>
        <begin position="286"/>
        <end position="333"/>
    </location>
</feature>
<proteinExistence type="predicted"/>
<evidence type="ECO:0000313" key="2">
    <source>
        <dbReference type="EMBL" id="KAF5370911.1"/>
    </source>
</evidence>
<reference evidence="2 3" key="1">
    <citation type="journal article" date="2020" name="ISME J.">
        <title>Uncovering the hidden diversity of litter-decomposition mechanisms in mushroom-forming fungi.</title>
        <authorList>
            <person name="Floudas D."/>
            <person name="Bentzer J."/>
            <person name="Ahren D."/>
            <person name="Johansson T."/>
            <person name="Persson P."/>
            <person name="Tunlid A."/>
        </authorList>
    </citation>
    <scope>NUCLEOTIDE SEQUENCE [LARGE SCALE GENOMIC DNA]</scope>
    <source>
        <strain evidence="2 3">CBS 661.87</strain>
    </source>
</reference>
<feature type="compositionally biased region" description="Basic and acidic residues" evidence="1">
    <location>
        <begin position="455"/>
        <end position="466"/>
    </location>
</feature>
<evidence type="ECO:0000256" key="1">
    <source>
        <dbReference type="SAM" id="MobiDB-lite"/>
    </source>
</evidence>
<feature type="compositionally biased region" description="Polar residues" evidence="1">
    <location>
        <begin position="254"/>
        <end position="266"/>
    </location>
</feature>
<dbReference type="AlphaFoldDB" id="A0A8H5LVK1"/>
<keyword evidence="3" id="KW-1185">Reference proteome</keyword>
<name>A0A8H5LVK1_9AGAR</name>
<feature type="region of interest" description="Disordered" evidence="1">
    <location>
        <begin position="354"/>
        <end position="388"/>
    </location>
</feature>
<organism evidence="2 3">
    <name type="scientific">Tricholomella constricta</name>
    <dbReference type="NCBI Taxonomy" id="117010"/>
    <lineage>
        <taxon>Eukaryota</taxon>
        <taxon>Fungi</taxon>
        <taxon>Dikarya</taxon>
        <taxon>Basidiomycota</taxon>
        <taxon>Agaricomycotina</taxon>
        <taxon>Agaricomycetes</taxon>
        <taxon>Agaricomycetidae</taxon>
        <taxon>Agaricales</taxon>
        <taxon>Tricholomatineae</taxon>
        <taxon>Lyophyllaceae</taxon>
        <taxon>Tricholomella</taxon>
    </lineage>
</organism>
<feature type="region of interest" description="Disordered" evidence="1">
    <location>
        <begin position="432"/>
        <end position="474"/>
    </location>
</feature>
<accession>A0A8H5LVK1</accession>
<sequence length="542" mass="59333">MMSGTLDLAVTVRYYGTKARDLYQGSFAGIKVLKEDLLTLKMPHPKTDSITITKLPDGKAECNFQWLKAAQNGLLHRQLVTRIWGKDEEGARKQLLRTLSIDRLSLWEKRPGVIYHHEQQRRSDAAPPGFRDEAQLLLDDMASALKLPKAEPIEPSLPNASPANPGASAWPRFCGLIATIATPIYALGYARPILPVRWLPNVHIVFKASHAHEVRQSAIHLTRRASIIFPVAGFLNLMSASPKVPPPLPLPAQDSGSTPPGLTFSTQTYKFPQQTAAASSMQLRLPLPPRPQFQTHFPPLTHASRKRSRTRTRSPESRRRPAPAPPRAHAHAHAHALPPLSPLAPFHAAAPPPIPAAPPIKPAPPPILAPPPMPAPAPAPPAQVQDRENKVKQLTRELWDVRRQITAGVVRETAILSELKEVDALTHAKVLSSGSANGNGSGSGSGSGSGARSGEYGKREREREREGEEEAHEDAVLRTRLRAVEAELVAEKRMRGEMEAALEDVKRECREPFVVPAMFEAFLMVSKVTTQVMDSSQEAAAK</sequence>
<dbReference type="Proteomes" id="UP000565441">
    <property type="component" value="Unassembled WGS sequence"/>
</dbReference>
<dbReference type="EMBL" id="JAACJP010000050">
    <property type="protein sequence ID" value="KAF5370911.1"/>
    <property type="molecule type" value="Genomic_DNA"/>
</dbReference>
<feature type="compositionally biased region" description="Pro residues" evidence="1">
    <location>
        <begin position="354"/>
        <end position="381"/>
    </location>
</feature>
<feature type="compositionally biased region" description="Gly residues" evidence="1">
    <location>
        <begin position="437"/>
        <end position="451"/>
    </location>
</feature>
<gene>
    <name evidence="2" type="ORF">D9615_009808</name>
</gene>
<feature type="region of interest" description="Disordered" evidence="1">
    <location>
        <begin position="246"/>
        <end position="266"/>
    </location>
</feature>
<protein>
    <submittedName>
        <fullName evidence="2">Uncharacterized protein</fullName>
    </submittedName>
</protein>
<evidence type="ECO:0000313" key="3">
    <source>
        <dbReference type="Proteomes" id="UP000565441"/>
    </source>
</evidence>
<feature type="compositionally biased region" description="Basic residues" evidence="1">
    <location>
        <begin position="303"/>
        <end position="312"/>
    </location>
</feature>